<dbReference type="EMBL" id="JABULH010000008">
    <property type="protein sequence ID" value="NTS66474.1"/>
    <property type="molecule type" value="Genomic_DNA"/>
</dbReference>
<dbReference type="InterPro" id="IPR000387">
    <property type="entry name" value="Tyr_Pase_dom"/>
</dbReference>
<evidence type="ECO:0000313" key="2">
    <source>
        <dbReference type="EMBL" id="NTS66474.1"/>
    </source>
</evidence>
<name>A0ABX2JKW4_9SPHN</name>
<sequence length="134" mass="14611">MLDFEDVDRDDGFIRVASREQVAAALTFAREQATGSLLIHCYHGVGRSAAIALAVLADRLGPGSEDEAMNQLLTIRPEATPNLVVVSHADAVLGRGGSLLHAVAGWEARTPEAVRLRAVRRTFVERHPELYARR</sequence>
<dbReference type="InterPro" id="IPR029021">
    <property type="entry name" value="Prot-tyrosine_phosphatase-like"/>
</dbReference>
<gene>
    <name evidence="2" type="ORF">HRV97_15065</name>
</gene>
<evidence type="ECO:0000313" key="3">
    <source>
        <dbReference type="Proteomes" id="UP000621447"/>
    </source>
</evidence>
<protein>
    <submittedName>
        <fullName evidence="2">Dual specificity protein phosphatase family protein</fullName>
    </submittedName>
</protein>
<dbReference type="PROSITE" id="PS50056">
    <property type="entry name" value="TYR_PHOSPHATASE_2"/>
    <property type="match status" value="1"/>
</dbReference>
<comment type="caution">
    <text evidence="2">The sequence shown here is derived from an EMBL/GenBank/DDBJ whole genome shotgun (WGS) entry which is preliminary data.</text>
</comment>
<dbReference type="SUPFAM" id="SSF52799">
    <property type="entry name" value="(Phosphotyrosine protein) phosphatases II"/>
    <property type="match status" value="1"/>
</dbReference>
<dbReference type="RefSeq" id="WP_174195074.1">
    <property type="nucleotide sequence ID" value="NZ_JABULH010000008.1"/>
</dbReference>
<proteinExistence type="predicted"/>
<reference evidence="2 3" key="1">
    <citation type="submission" date="2020-06" db="EMBL/GenBank/DDBJ databases">
        <title>Sphingomonas hominis sp. nov., a member of the Sphingomonas, isolated from the hair of a 22-year-old girl.</title>
        <authorList>
            <person name="Zhang D.-F."/>
            <person name="Cui X.-W."/>
        </authorList>
    </citation>
    <scope>NUCLEOTIDE SEQUENCE [LARGE SCALE GENOMIC DNA]</scope>
    <source>
        <strain evidence="2 3">HHU CXW</strain>
    </source>
</reference>
<dbReference type="PROSITE" id="PS00383">
    <property type="entry name" value="TYR_PHOSPHATASE_1"/>
    <property type="match status" value="1"/>
</dbReference>
<evidence type="ECO:0000259" key="1">
    <source>
        <dbReference type="PROSITE" id="PS50056"/>
    </source>
</evidence>
<dbReference type="InterPro" id="IPR016130">
    <property type="entry name" value="Tyr_Pase_AS"/>
</dbReference>
<feature type="domain" description="Tyrosine specific protein phosphatases" evidence="1">
    <location>
        <begin position="19"/>
        <end position="77"/>
    </location>
</feature>
<accession>A0ABX2JKW4</accession>
<dbReference type="Gene3D" id="3.90.190.10">
    <property type="entry name" value="Protein tyrosine phosphatase superfamily"/>
    <property type="match status" value="1"/>
</dbReference>
<keyword evidence="3" id="KW-1185">Reference proteome</keyword>
<organism evidence="2 3">
    <name type="scientific">Sphingomonas hominis</name>
    <dbReference type="NCBI Taxonomy" id="2741495"/>
    <lineage>
        <taxon>Bacteria</taxon>
        <taxon>Pseudomonadati</taxon>
        <taxon>Pseudomonadota</taxon>
        <taxon>Alphaproteobacteria</taxon>
        <taxon>Sphingomonadales</taxon>
        <taxon>Sphingomonadaceae</taxon>
        <taxon>Sphingomonas</taxon>
    </lineage>
</organism>
<dbReference type="Proteomes" id="UP000621447">
    <property type="component" value="Unassembled WGS sequence"/>
</dbReference>